<dbReference type="InterPro" id="IPR035476">
    <property type="entry name" value="SIS_PGI_1"/>
</dbReference>
<dbReference type="InterPro" id="IPR023096">
    <property type="entry name" value="G6P_Isomerase_C"/>
</dbReference>
<comment type="subcellular location">
    <subcellularLocation>
        <location evidence="7">Cytoplasm</location>
    </subcellularLocation>
</comment>
<dbReference type="CDD" id="cd05015">
    <property type="entry name" value="SIS_PGI_1"/>
    <property type="match status" value="1"/>
</dbReference>
<keyword evidence="3 7" id="KW-0312">Gluconeogenesis</keyword>
<comment type="pathway">
    <text evidence="7">Carbohydrate biosynthesis; gluconeogenesis.</text>
</comment>
<dbReference type="NCBIfam" id="NF001211">
    <property type="entry name" value="PRK00179.1"/>
    <property type="match status" value="1"/>
</dbReference>
<dbReference type="PRINTS" id="PR00662">
    <property type="entry name" value="G6PISOMERASE"/>
</dbReference>
<dbReference type="HAMAP" id="MF_00473">
    <property type="entry name" value="G6P_isomerase"/>
    <property type="match status" value="1"/>
</dbReference>
<evidence type="ECO:0000256" key="7">
    <source>
        <dbReference type="HAMAP-Rule" id="MF_00473"/>
    </source>
</evidence>
<keyword evidence="7" id="KW-0963">Cytoplasm</keyword>
<protein>
    <recommendedName>
        <fullName evidence="7">Glucose-6-phosphate isomerase</fullName>
        <shortName evidence="7">GPI</shortName>
        <ecNumber evidence="7">5.3.1.9</ecNumber>
    </recommendedName>
    <alternativeName>
        <fullName evidence="7">Phosphoglucose isomerase</fullName>
        <shortName evidence="7">PGI</shortName>
    </alternativeName>
    <alternativeName>
        <fullName evidence="7">Phosphohexose isomerase</fullName>
        <shortName evidence="7">PHI</shortName>
    </alternativeName>
</protein>
<gene>
    <name evidence="7 9" type="primary">pgi</name>
    <name evidence="9" type="ORF">ACFODZ_13990</name>
</gene>
<keyword evidence="5 7" id="KW-0413">Isomerase</keyword>
<dbReference type="PROSITE" id="PS00765">
    <property type="entry name" value="P_GLUCOSE_ISOMERASE_1"/>
    <property type="match status" value="1"/>
</dbReference>
<evidence type="ECO:0000256" key="2">
    <source>
        <dbReference type="ARBA" id="ARBA00006604"/>
    </source>
</evidence>
<dbReference type="PROSITE" id="PS00174">
    <property type="entry name" value="P_GLUCOSE_ISOMERASE_2"/>
    <property type="match status" value="1"/>
</dbReference>
<evidence type="ECO:0000256" key="6">
    <source>
        <dbReference type="ARBA" id="ARBA00029321"/>
    </source>
</evidence>
<feature type="active site" evidence="7">
    <location>
        <position position="371"/>
    </location>
</feature>
<comment type="caution">
    <text evidence="9">The sequence shown here is derived from an EMBL/GenBank/DDBJ whole genome shotgun (WGS) entry which is preliminary data.</text>
</comment>
<dbReference type="InterPro" id="IPR035482">
    <property type="entry name" value="SIS_PGI_2"/>
</dbReference>
<dbReference type="Pfam" id="PF00342">
    <property type="entry name" value="PGI"/>
    <property type="match status" value="1"/>
</dbReference>
<comment type="similarity">
    <text evidence="2 7 8">Belongs to the GPI family.</text>
</comment>
<dbReference type="PANTHER" id="PTHR11469">
    <property type="entry name" value="GLUCOSE-6-PHOSPHATE ISOMERASE"/>
    <property type="match status" value="1"/>
</dbReference>
<reference evidence="10" key="1">
    <citation type="journal article" date="2019" name="Int. J. Syst. Evol. Microbiol.">
        <title>The Global Catalogue of Microorganisms (GCM) 10K type strain sequencing project: providing services to taxonomists for standard genome sequencing and annotation.</title>
        <authorList>
            <consortium name="The Broad Institute Genomics Platform"/>
            <consortium name="The Broad Institute Genome Sequencing Center for Infectious Disease"/>
            <person name="Wu L."/>
            <person name="Ma J."/>
        </authorList>
    </citation>
    <scope>NUCLEOTIDE SEQUENCE [LARGE SCALE GENOMIC DNA]</scope>
    <source>
        <strain evidence="10">KCTC 42953</strain>
    </source>
</reference>
<name>A0ABV7JB80_9GAMM</name>
<proteinExistence type="inferred from homology"/>
<dbReference type="InterPro" id="IPR018189">
    <property type="entry name" value="Phosphoglucose_isomerase_CS"/>
</dbReference>
<evidence type="ECO:0000313" key="9">
    <source>
        <dbReference type="EMBL" id="MFC3195360.1"/>
    </source>
</evidence>
<dbReference type="RefSeq" id="WP_077413028.1">
    <property type="nucleotide sequence ID" value="NZ_JBHRTS010000008.1"/>
</dbReference>
<feature type="active site" evidence="7">
    <location>
        <position position="477"/>
    </location>
</feature>
<evidence type="ECO:0000256" key="5">
    <source>
        <dbReference type="ARBA" id="ARBA00023235"/>
    </source>
</evidence>
<comment type="pathway">
    <text evidence="1 7 8">Carbohydrate degradation; glycolysis; D-glyceraldehyde 3-phosphate and glycerone phosphate from D-glucose: step 2/4.</text>
</comment>
<dbReference type="CDD" id="cd05016">
    <property type="entry name" value="SIS_PGI_2"/>
    <property type="match status" value="1"/>
</dbReference>
<dbReference type="PROSITE" id="PS51463">
    <property type="entry name" value="P_GLUCOSE_ISOMERASE_3"/>
    <property type="match status" value="1"/>
</dbReference>
<dbReference type="InterPro" id="IPR001672">
    <property type="entry name" value="G6P_Isomerase"/>
</dbReference>
<dbReference type="PANTHER" id="PTHR11469:SF1">
    <property type="entry name" value="GLUCOSE-6-PHOSPHATE ISOMERASE"/>
    <property type="match status" value="1"/>
</dbReference>
<dbReference type="EMBL" id="JBHRTS010000008">
    <property type="protein sequence ID" value="MFC3195360.1"/>
    <property type="molecule type" value="Genomic_DNA"/>
</dbReference>
<dbReference type="Gene3D" id="3.40.50.10490">
    <property type="entry name" value="Glucose-6-phosphate isomerase like protein, domain 1"/>
    <property type="match status" value="2"/>
</dbReference>
<feature type="active site" description="Proton donor" evidence="7">
    <location>
        <position position="340"/>
    </location>
</feature>
<evidence type="ECO:0000256" key="3">
    <source>
        <dbReference type="ARBA" id="ARBA00022432"/>
    </source>
</evidence>
<organism evidence="9 10">
    <name type="scientific">Marinicella sediminis</name>
    <dbReference type="NCBI Taxonomy" id="1792834"/>
    <lineage>
        <taxon>Bacteria</taxon>
        <taxon>Pseudomonadati</taxon>
        <taxon>Pseudomonadota</taxon>
        <taxon>Gammaproteobacteria</taxon>
        <taxon>Lysobacterales</taxon>
        <taxon>Marinicellaceae</taxon>
        <taxon>Marinicella</taxon>
    </lineage>
</organism>
<keyword evidence="10" id="KW-1185">Reference proteome</keyword>
<dbReference type="Gene3D" id="1.10.1390.10">
    <property type="match status" value="1"/>
</dbReference>
<sequence>MHNNPLWHQLHEKAKQPQVRDLRALWQQADRHQLLTYECENLYLDLSKNWIDSSAIGLLCELATHAKLKPAIEALFEGQVVNTTDQLPATHTQLRDPDNRAYSKNLDRLFALADQVTGGHIKTAFGEPVKQLVNIGIGGSYLGPRLVVEAITELQSESLIPVYFAASVDDALINQLFQSIDIRHCLFCISSKSFSTVETLMNARAVEQKLKQLPGYQPTEHNSSLMAITANTPKARAAGIPSSMILPFEETIGGRFSLWSAIGFPIVLAAGKEQFLALLKGAHQMDCHYREQPFASNIPVLMALMTVWYRNFIGLDAYGCLPYDARLRSLPKWLQQLMMESAGKMHNIDGEVITYPTTPWVFGDHGQLSQHAFFQAFHQGVDALPLDFIGVLEKDSDSQNFLLFNLIAQGAALMSGKEEDHSMKGCPGNKPSTTLLMKDISAQTVGQLLAMYEHMVYSLSVIWNINCFDQPGVELGKAIARDIAEHVANNTLNDMALDPSTLSLIKKVMEH</sequence>
<evidence type="ECO:0000256" key="1">
    <source>
        <dbReference type="ARBA" id="ARBA00004926"/>
    </source>
</evidence>
<dbReference type="SUPFAM" id="SSF53697">
    <property type="entry name" value="SIS domain"/>
    <property type="match status" value="1"/>
</dbReference>
<comment type="catalytic activity">
    <reaction evidence="6 7 8">
        <text>alpha-D-glucose 6-phosphate = beta-D-fructose 6-phosphate</text>
        <dbReference type="Rhea" id="RHEA:11816"/>
        <dbReference type="ChEBI" id="CHEBI:57634"/>
        <dbReference type="ChEBI" id="CHEBI:58225"/>
        <dbReference type="EC" id="5.3.1.9"/>
    </reaction>
</comment>
<evidence type="ECO:0000256" key="4">
    <source>
        <dbReference type="ARBA" id="ARBA00023152"/>
    </source>
</evidence>
<evidence type="ECO:0000313" key="10">
    <source>
        <dbReference type="Proteomes" id="UP001595533"/>
    </source>
</evidence>
<comment type="function">
    <text evidence="7">Catalyzes the reversible isomerization of glucose-6-phosphate to fructose-6-phosphate.</text>
</comment>
<evidence type="ECO:0000256" key="8">
    <source>
        <dbReference type="RuleBase" id="RU000612"/>
    </source>
</evidence>
<dbReference type="EC" id="5.3.1.9" evidence="7"/>
<accession>A0ABV7JB80</accession>
<dbReference type="Proteomes" id="UP001595533">
    <property type="component" value="Unassembled WGS sequence"/>
</dbReference>
<dbReference type="GO" id="GO:0004347">
    <property type="term" value="F:glucose-6-phosphate isomerase activity"/>
    <property type="evidence" value="ECO:0007669"/>
    <property type="project" value="UniProtKB-EC"/>
</dbReference>
<dbReference type="InterPro" id="IPR046348">
    <property type="entry name" value="SIS_dom_sf"/>
</dbReference>
<keyword evidence="4 7" id="KW-0324">Glycolysis</keyword>